<gene>
    <name evidence="2" type="ORF">I553_10765</name>
</gene>
<dbReference type="EMBL" id="JAOB01000027">
    <property type="protein sequence ID" value="EUA65468.1"/>
    <property type="molecule type" value="Genomic_DNA"/>
</dbReference>
<feature type="compositionally biased region" description="Low complexity" evidence="1">
    <location>
        <begin position="100"/>
        <end position="109"/>
    </location>
</feature>
<feature type="compositionally biased region" description="Basic residues" evidence="1">
    <location>
        <begin position="23"/>
        <end position="33"/>
    </location>
</feature>
<accession>X8DCJ8</accession>
<feature type="region of interest" description="Disordered" evidence="1">
    <location>
        <begin position="100"/>
        <end position="122"/>
    </location>
</feature>
<dbReference type="PATRIC" id="fig|1299334.3.peg.2451"/>
<reference evidence="2" key="1">
    <citation type="submission" date="2014-01" db="EMBL/GenBank/DDBJ databases">
        <authorList>
            <person name="Brown-Elliot B."/>
            <person name="Wallace R."/>
            <person name="Lenaerts A."/>
            <person name="Ordway D."/>
            <person name="DeGroote M.A."/>
            <person name="Parker T."/>
            <person name="Sizemore C."/>
            <person name="Tallon L.J."/>
            <person name="Sadzewicz L.K."/>
            <person name="Sengamalay N."/>
            <person name="Fraser C.M."/>
            <person name="Hine E."/>
            <person name="Shefchek K.A."/>
            <person name="Das S.P."/>
            <person name="Tettelin H."/>
        </authorList>
    </citation>
    <scope>NUCLEOTIDE SEQUENCE [LARGE SCALE GENOMIC DNA]</scope>
    <source>
        <strain evidence="2">4042</strain>
    </source>
</reference>
<comment type="caution">
    <text evidence="2">The sequence shown here is derived from an EMBL/GenBank/DDBJ whole genome shotgun (WGS) entry which is preliminary data.</text>
</comment>
<evidence type="ECO:0000256" key="1">
    <source>
        <dbReference type="SAM" id="MobiDB-lite"/>
    </source>
</evidence>
<name>X8DCJ8_MYCXE</name>
<evidence type="ECO:0000313" key="2">
    <source>
        <dbReference type="EMBL" id="EUA65468.1"/>
    </source>
</evidence>
<organism evidence="2">
    <name type="scientific">Mycobacterium xenopi 4042</name>
    <dbReference type="NCBI Taxonomy" id="1299334"/>
    <lineage>
        <taxon>Bacteria</taxon>
        <taxon>Bacillati</taxon>
        <taxon>Actinomycetota</taxon>
        <taxon>Actinomycetes</taxon>
        <taxon>Mycobacteriales</taxon>
        <taxon>Mycobacteriaceae</taxon>
        <taxon>Mycobacterium</taxon>
    </lineage>
</organism>
<dbReference type="AlphaFoldDB" id="X8DCJ8"/>
<sequence>MSRSSTPICRPRAKSWENQTRPQRPRPGQHSHTAHPDWTGNANATAATASAALQKARTHLYSTAHNSADITATAARISAEAQQQLDAIAADWNHTKAAAATTPARCATPPYWPADNNASPRR</sequence>
<proteinExistence type="predicted"/>
<feature type="region of interest" description="Disordered" evidence="1">
    <location>
        <begin position="1"/>
        <end position="51"/>
    </location>
</feature>
<protein>
    <submittedName>
        <fullName evidence="2">Uncharacterized protein</fullName>
    </submittedName>
</protein>
<feature type="compositionally biased region" description="Low complexity" evidence="1">
    <location>
        <begin position="41"/>
        <end position="51"/>
    </location>
</feature>